<protein>
    <submittedName>
        <fullName evidence="8">Tyrosine decarboxylase 2</fullName>
    </submittedName>
</protein>
<dbReference type="KEGG" id="ffu:CLAFUR5_02598"/>
<dbReference type="InterPro" id="IPR021115">
    <property type="entry name" value="Pyridoxal-P_BS"/>
</dbReference>
<dbReference type="PRINTS" id="PR00800">
    <property type="entry name" value="YHDCRBOXLASE"/>
</dbReference>
<evidence type="ECO:0000256" key="1">
    <source>
        <dbReference type="ARBA" id="ARBA00001933"/>
    </source>
</evidence>
<dbReference type="InterPro" id="IPR002129">
    <property type="entry name" value="PyrdxlP-dep_de-COase"/>
</dbReference>
<dbReference type="RefSeq" id="XP_047757824.1">
    <property type="nucleotide sequence ID" value="XM_047901746.1"/>
</dbReference>
<dbReference type="Gene3D" id="1.20.1340.10">
    <property type="entry name" value="dopa decarboxylase, N-terminal domain"/>
    <property type="match status" value="1"/>
</dbReference>
<gene>
    <name evidence="8" type="ORF">CLAFUR5_02598</name>
</gene>
<keyword evidence="9" id="KW-1185">Reference proteome</keyword>
<dbReference type="EMBL" id="CP090164">
    <property type="protein sequence ID" value="UJO13458.1"/>
    <property type="molecule type" value="Genomic_DNA"/>
</dbReference>
<dbReference type="Gene3D" id="3.40.640.10">
    <property type="entry name" value="Type I PLP-dependent aspartate aminotransferase-like (Major domain)"/>
    <property type="match status" value="1"/>
</dbReference>
<dbReference type="InterPro" id="IPR015421">
    <property type="entry name" value="PyrdxlP-dep_Trfase_major"/>
</dbReference>
<feature type="modified residue" description="N6-(pyridoxal phosphate)lysine" evidence="6">
    <location>
        <position position="306"/>
    </location>
</feature>
<dbReference type="Proteomes" id="UP000756132">
    <property type="component" value="Chromosome 2"/>
</dbReference>
<evidence type="ECO:0000256" key="6">
    <source>
        <dbReference type="PIRSR" id="PIRSR602129-50"/>
    </source>
</evidence>
<dbReference type="GO" id="GO:0006520">
    <property type="term" value="P:amino acid metabolic process"/>
    <property type="evidence" value="ECO:0007669"/>
    <property type="project" value="InterPro"/>
</dbReference>
<evidence type="ECO:0000313" key="8">
    <source>
        <dbReference type="EMBL" id="UJO13458.1"/>
    </source>
</evidence>
<evidence type="ECO:0000313" key="9">
    <source>
        <dbReference type="Proteomes" id="UP000756132"/>
    </source>
</evidence>
<dbReference type="PANTHER" id="PTHR11999:SF70">
    <property type="entry name" value="MIP05841P"/>
    <property type="match status" value="1"/>
</dbReference>
<dbReference type="PANTHER" id="PTHR11999">
    <property type="entry name" value="GROUP II PYRIDOXAL-5-PHOSPHATE DECARBOXYLASE"/>
    <property type="match status" value="1"/>
</dbReference>
<evidence type="ECO:0000256" key="3">
    <source>
        <dbReference type="ARBA" id="ARBA00022793"/>
    </source>
</evidence>
<keyword evidence="5 7" id="KW-0456">Lyase</keyword>
<keyword evidence="4 6" id="KW-0663">Pyridoxal phosphate</keyword>
<evidence type="ECO:0000256" key="5">
    <source>
        <dbReference type="ARBA" id="ARBA00023239"/>
    </source>
</evidence>
<dbReference type="AlphaFoldDB" id="A0A9Q8L9P9"/>
<dbReference type="Pfam" id="PF00282">
    <property type="entry name" value="Pyridoxal_deC"/>
    <property type="match status" value="1"/>
</dbReference>
<reference evidence="8" key="2">
    <citation type="journal article" date="2022" name="Microb. Genom.">
        <title>A chromosome-scale genome assembly of the tomato pathogen Cladosporium fulvum reveals a compartmentalized genome architecture and the presence of a dispensable chromosome.</title>
        <authorList>
            <person name="Zaccaron A.Z."/>
            <person name="Chen L.H."/>
            <person name="Samaras A."/>
            <person name="Stergiopoulos I."/>
        </authorList>
    </citation>
    <scope>NUCLEOTIDE SEQUENCE</scope>
    <source>
        <strain evidence="8">Race5_Kim</strain>
    </source>
</reference>
<dbReference type="InterPro" id="IPR015424">
    <property type="entry name" value="PyrdxlP-dep_Trfase"/>
</dbReference>
<sequence>MDSETFRQAGHRAVEFIAEYYDGVAKMPVRADVKPGFLLDSIPSQGPDDAESWSDIEKDLHQKIMPGLCHWTHPGFMAYFPASSTYEGILGELYGATFNNPAFDWICSPAITELELVMGDWVGELLGLPQTLRGNPSQPASTVIQGTTTECLLVTMVAARDWVIEAIATDEDEGGKDLVRNRLVALASSETHVSTRKAAAVAGVKFRMIECDPSSGVAMTGSHLQDAVDQCLREDLIPFYATATFGTTNSCAVDDFRSIAEVKKRRPEIWIHVDGAYAGAALACEELRAPAKGMEDFDSFSVNLGKWLLTNLDCTMLFVRKQSTVMDSMKNDCAIVENPASADRAVTDYRDLQLAMGRRFRSLKVWFVLRSWGKDGIRRNIRRHIDMAASFSSWIDERSDLFVHATKPQFALNVLRVSDQAAQKMGASPDSATLKLYNAVSANKGLWLSKTRINGYTTIRVLAANPKSTLESLRFVFDTLCGEMHRLIDDVNV</sequence>
<dbReference type="InterPro" id="IPR010977">
    <property type="entry name" value="Aromatic_deC"/>
</dbReference>
<dbReference type="GO" id="GO:0005737">
    <property type="term" value="C:cytoplasm"/>
    <property type="evidence" value="ECO:0007669"/>
    <property type="project" value="TreeGrafter"/>
</dbReference>
<keyword evidence="3" id="KW-0210">Decarboxylase</keyword>
<evidence type="ECO:0000256" key="2">
    <source>
        <dbReference type="ARBA" id="ARBA00009533"/>
    </source>
</evidence>
<evidence type="ECO:0000256" key="4">
    <source>
        <dbReference type="ARBA" id="ARBA00022898"/>
    </source>
</evidence>
<dbReference type="GeneID" id="71982476"/>
<dbReference type="GO" id="GO:0016831">
    <property type="term" value="F:carboxy-lyase activity"/>
    <property type="evidence" value="ECO:0007669"/>
    <property type="project" value="UniProtKB-KW"/>
</dbReference>
<comment type="cofactor">
    <cofactor evidence="1 6 7">
        <name>pyridoxal 5'-phosphate</name>
        <dbReference type="ChEBI" id="CHEBI:597326"/>
    </cofactor>
</comment>
<comment type="similarity">
    <text evidence="2 7">Belongs to the group II decarboxylase family.</text>
</comment>
<dbReference type="OrthoDB" id="639767at2759"/>
<dbReference type="SUPFAM" id="SSF53383">
    <property type="entry name" value="PLP-dependent transferases"/>
    <property type="match status" value="1"/>
</dbReference>
<dbReference type="Gene3D" id="3.90.1150.10">
    <property type="entry name" value="Aspartate Aminotransferase, domain 1"/>
    <property type="match status" value="1"/>
</dbReference>
<dbReference type="GO" id="GO:0030170">
    <property type="term" value="F:pyridoxal phosphate binding"/>
    <property type="evidence" value="ECO:0007669"/>
    <property type="project" value="InterPro"/>
</dbReference>
<dbReference type="InterPro" id="IPR015422">
    <property type="entry name" value="PyrdxlP-dep_Trfase_small"/>
</dbReference>
<dbReference type="PROSITE" id="PS00392">
    <property type="entry name" value="DDC_GAD_HDC_YDC"/>
    <property type="match status" value="1"/>
</dbReference>
<name>A0A9Q8L9P9_PASFU</name>
<evidence type="ECO:0000256" key="7">
    <source>
        <dbReference type="RuleBase" id="RU000382"/>
    </source>
</evidence>
<proteinExistence type="inferred from homology"/>
<organism evidence="8 9">
    <name type="scientific">Passalora fulva</name>
    <name type="common">Tomato leaf mold</name>
    <name type="synonym">Cladosporium fulvum</name>
    <dbReference type="NCBI Taxonomy" id="5499"/>
    <lineage>
        <taxon>Eukaryota</taxon>
        <taxon>Fungi</taxon>
        <taxon>Dikarya</taxon>
        <taxon>Ascomycota</taxon>
        <taxon>Pezizomycotina</taxon>
        <taxon>Dothideomycetes</taxon>
        <taxon>Dothideomycetidae</taxon>
        <taxon>Mycosphaerellales</taxon>
        <taxon>Mycosphaerellaceae</taxon>
        <taxon>Fulvia</taxon>
    </lineage>
</organism>
<dbReference type="GO" id="GO:0019752">
    <property type="term" value="P:carboxylic acid metabolic process"/>
    <property type="evidence" value="ECO:0007669"/>
    <property type="project" value="InterPro"/>
</dbReference>
<accession>A0A9Q8L9P9</accession>
<reference evidence="8" key="1">
    <citation type="submission" date="2021-12" db="EMBL/GenBank/DDBJ databases">
        <authorList>
            <person name="Zaccaron A."/>
            <person name="Stergiopoulos I."/>
        </authorList>
    </citation>
    <scope>NUCLEOTIDE SEQUENCE</scope>
    <source>
        <strain evidence="8">Race5_Kim</strain>
    </source>
</reference>
<dbReference type="OMA" id="LCPEYRY"/>